<proteinExistence type="inferred from homology"/>
<dbReference type="GO" id="GO:0005524">
    <property type="term" value="F:ATP binding"/>
    <property type="evidence" value="ECO:0007669"/>
    <property type="project" value="UniProtKB-KW"/>
</dbReference>
<evidence type="ECO:0000256" key="5">
    <source>
        <dbReference type="ARBA" id="ARBA00010122"/>
    </source>
</evidence>
<dbReference type="PANTHER" id="PTHR21499">
    <property type="entry name" value="ASPARTATE KINASE"/>
    <property type="match status" value="1"/>
</dbReference>
<feature type="binding site" evidence="13">
    <location>
        <begin position="212"/>
        <end position="213"/>
    </location>
    <ligand>
        <name>ATP</name>
        <dbReference type="ChEBI" id="CHEBI:30616"/>
    </ligand>
</feature>
<dbReference type="GO" id="GO:0009090">
    <property type="term" value="P:homoserine biosynthetic process"/>
    <property type="evidence" value="ECO:0007669"/>
    <property type="project" value="TreeGrafter"/>
</dbReference>
<evidence type="ECO:0000259" key="17">
    <source>
        <dbReference type="Pfam" id="PF13840"/>
    </source>
</evidence>
<comment type="pathway">
    <text evidence="3 15">Amino-acid biosynthesis; L-methionine biosynthesis via de novo pathway; L-homoserine from L-aspartate: step 1/3.</text>
</comment>
<dbReference type="InterPro" id="IPR005260">
    <property type="entry name" value="Asp_kin_monofn"/>
</dbReference>
<name>A0A1H3N7U9_9FIRM</name>
<dbReference type="UniPathway" id="UPA00034">
    <property type="reaction ID" value="UER00015"/>
</dbReference>
<dbReference type="Pfam" id="PF00696">
    <property type="entry name" value="AA_kinase"/>
    <property type="match status" value="1"/>
</dbReference>
<dbReference type="InterPro" id="IPR036393">
    <property type="entry name" value="AceGlu_kinase-like_sf"/>
</dbReference>
<keyword evidence="8 14" id="KW-0418">Kinase</keyword>
<dbReference type="NCBIfam" id="NF006068">
    <property type="entry name" value="PRK08210.1"/>
    <property type="match status" value="1"/>
</dbReference>
<dbReference type="InterPro" id="IPR027795">
    <property type="entry name" value="CASTOR_ACT_dom"/>
</dbReference>
<evidence type="ECO:0000256" key="10">
    <source>
        <dbReference type="ARBA" id="ARBA00022915"/>
    </source>
</evidence>
<keyword evidence="6 14" id="KW-0808">Transferase</keyword>
<evidence type="ECO:0000256" key="8">
    <source>
        <dbReference type="ARBA" id="ARBA00022777"/>
    </source>
</evidence>
<evidence type="ECO:0000256" key="14">
    <source>
        <dbReference type="RuleBase" id="RU003448"/>
    </source>
</evidence>
<accession>A0A1H3N7U9</accession>
<keyword evidence="11" id="KW-0457">Lysine biosynthesis</keyword>
<comment type="pathway">
    <text evidence="2 15">Amino-acid biosynthesis; L-lysine biosynthesis via DAP pathway; (S)-tetrahydrodipicolinate from L-aspartate: step 1/4.</text>
</comment>
<dbReference type="GO" id="GO:0009088">
    <property type="term" value="P:threonine biosynthetic process"/>
    <property type="evidence" value="ECO:0007669"/>
    <property type="project" value="UniProtKB-UniPathway"/>
</dbReference>
<dbReference type="InterPro" id="IPR045865">
    <property type="entry name" value="ACT-like_dom_sf"/>
</dbReference>
<dbReference type="AlphaFoldDB" id="A0A1H3N7U9"/>
<dbReference type="InterPro" id="IPR001341">
    <property type="entry name" value="Asp_kinase"/>
</dbReference>
<comment type="function">
    <text evidence="1">Catalyzes the phosphorylation of the beta-carboxyl group of aspartic acid with ATP to yield 4-phospho-L-aspartate, which is involved in the branched biosynthetic pathway leading to the biosynthesis of amino acids threonine, isoleucine and methionine.</text>
</comment>
<dbReference type="UniPathway" id="UPA00050">
    <property type="reaction ID" value="UER00461"/>
</dbReference>
<keyword evidence="7 13" id="KW-0547">Nucleotide-binding</keyword>
<dbReference type="PIRSF" id="PIRSF000726">
    <property type="entry name" value="Asp_kin"/>
    <property type="match status" value="1"/>
</dbReference>
<feature type="domain" description="CASTOR ACT" evidence="17">
    <location>
        <begin position="334"/>
        <end position="395"/>
    </location>
</feature>
<reference evidence="18 19" key="1">
    <citation type="submission" date="2016-10" db="EMBL/GenBank/DDBJ databases">
        <authorList>
            <person name="de Groot N.N."/>
        </authorList>
    </citation>
    <scope>NUCLEOTIDE SEQUENCE [LARGE SCALE GENOMIC DNA]</scope>
    <source>
        <strain evidence="18 19">DSM 21650</strain>
    </source>
</reference>
<comment type="catalytic activity">
    <reaction evidence="12 14">
        <text>L-aspartate + ATP = 4-phospho-L-aspartate + ADP</text>
        <dbReference type="Rhea" id="RHEA:23776"/>
        <dbReference type="ChEBI" id="CHEBI:29991"/>
        <dbReference type="ChEBI" id="CHEBI:30616"/>
        <dbReference type="ChEBI" id="CHEBI:57535"/>
        <dbReference type="ChEBI" id="CHEBI:456216"/>
        <dbReference type="EC" id="2.7.2.4"/>
    </reaction>
</comment>
<feature type="binding site" evidence="13">
    <location>
        <begin position="176"/>
        <end position="177"/>
    </location>
    <ligand>
        <name>ATP</name>
        <dbReference type="ChEBI" id="CHEBI:30616"/>
    </ligand>
</feature>
<dbReference type="SUPFAM" id="SSF53633">
    <property type="entry name" value="Carbamate kinase-like"/>
    <property type="match status" value="1"/>
</dbReference>
<comment type="similarity">
    <text evidence="5 14">Belongs to the aspartokinase family.</text>
</comment>
<evidence type="ECO:0000256" key="12">
    <source>
        <dbReference type="ARBA" id="ARBA00047872"/>
    </source>
</evidence>
<evidence type="ECO:0000256" key="4">
    <source>
        <dbReference type="ARBA" id="ARBA00005139"/>
    </source>
</evidence>
<comment type="pathway">
    <text evidence="4 15">Amino-acid biosynthesis; L-threonine biosynthesis; L-threonine from L-aspartate: step 1/5.</text>
</comment>
<dbReference type="Gene3D" id="3.30.2130.10">
    <property type="entry name" value="VC0802-like"/>
    <property type="match status" value="1"/>
</dbReference>
<dbReference type="STRING" id="415015.SAMN05660462_01044"/>
<evidence type="ECO:0000313" key="18">
    <source>
        <dbReference type="EMBL" id="SDY84854.1"/>
    </source>
</evidence>
<keyword evidence="10" id="KW-0220">Diaminopimelate biosynthesis</keyword>
<dbReference type="EMBL" id="FNQE01000009">
    <property type="protein sequence ID" value="SDY84854.1"/>
    <property type="molecule type" value="Genomic_DNA"/>
</dbReference>
<dbReference type="RefSeq" id="WP_091728165.1">
    <property type="nucleotide sequence ID" value="NZ_FNQE01000009.1"/>
</dbReference>
<evidence type="ECO:0000256" key="15">
    <source>
        <dbReference type="RuleBase" id="RU004249"/>
    </source>
</evidence>
<evidence type="ECO:0000256" key="3">
    <source>
        <dbReference type="ARBA" id="ARBA00004986"/>
    </source>
</evidence>
<keyword evidence="19" id="KW-1185">Reference proteome</keyword>
<evidence type="ECO:0000313" key="19">
    <source>
        <dbReference type="Proteomes" id="UP000198625"/>
    </source>
</evidence>
<dbReference type="InterPro" id="IPR001048">
    <property type="entry name" value="Asp/Glu/Uridylate_kinase"/>
</dbReference>
<evidence type="ECO:0000256" key="11">
    <source>
        <dbReference type="ARBA" id="ARBA00023154"/>
    </source>
</evidence>
<evidence type="ECO:0000256" key="13">
    <source>
        <dbReference type="PIRSR" id="PIRSR000726-1"/>
    </source>
</evidence>
<evidence type="ECO:0000259" key="16">
    <source>
        <dbReference type="Pfam" id="PF00696"/>
    </source>
</evidence>
<sequence length="398" mass="43936">MSIIVQKFGGTLVASEKSRREVINRIIEKANNKHKLVVVVSAMGRNGDPYSTDSLINLIDEEYCKKRELDLLMSCGEIISATIISSILSANGYNNIVLTGAQAGILTDNNFGNANVISVIPQKLLDAIDKNNIVIVTGFQGATKDGDITTLGRGGSDTSALIIGEAIRCEYVEIYTDVEGIMTADPKIVPNAQLIDNMCYSEVYQLAEEGAKVIHPKAVEVAKRSNLKVIIKNTSINCKGTIIGFCNKSDEESSVKERLITAITYKRNRAQITVELDNNEEYLQKLLNIIAENNISIDLINILPEKKVFTIDEKHSMPMERILKEGNYKYKVINNCCKISIIGHKINGLPGVMAKIINALLSVNVSILQSSDSNTTIWCLVKDEDTEKSIYALHNEFY</sequence>
<dbReference type="Proteomes" id="UP000198625">
    <property type="component" value="Unassembled WGS sequence"/>
</dbReference>
<dbReference type="Pfam" id="PF13840">
    <property type="entry name" value="ACT_7"/>
    <property type="match status" value="1"/>
</dbReference>
<dbReference type="NCBIfam" id="TIGR00657">
    <property type="entry name" value="asp_kinases"/>
    <property type="match status" value="1"/>
</dbReference>
<keyword evidence="15" id="KW-0028">Amino-acid biosynthesis</keyword>
<dbReference type="Gene3D" id="3.40.1160.10">
    <property type="entry name" value="Acetylglutamate kinase-like"/>
    <property type="match status" value="1"/>
</dbReference>
<organism evidence="18 19">
    <name type="scientific">Proteiniborus ethanoligenes</name>
    <dbReference type="NCBI Taxonomy" id="415015"/>
    <lineage>
        <taxon>Bacteria</taxon>
        <taxon>Bacillati</taxon>
        <taxon>Bacillota</taxon>
        <taxon>Clostridia</taxon>
        <taxon>Eubacteriales</taxon>
        <taxon>Proteiniborus</taxon>
    </lineage>
</organism>
<dbReference type="PANTHER" id="PTHR21499:SF3">
    <property type="entry name" value="ASPARTOKINASE"/>
    <property type="match status" value="1"/>
</dbReference>
<dbReference type="UniPathway" id="UPA00051">
    <property type="reaction ID" value="UER00462"/>
</dbReference>
<feature type="binding site" evidence="13">
    <location>
        <position position="77"/>
    </location>
    <ligand>
        <name>substrate</name>
    </ligand>
</feature>
<keyword evidence="9 13" id="KW-0067">ATP-binding</keyword>
<dbReference type="GO" id="GO:0004072">
    <property type="term" value="F:aspartate kinase activity"/>
    <property type="evidence" value="ECO:0007669"/>
    <property type="project" value="UniProtKB-EC"/>
</dbReference>
<evidence type="ECO:0000256" key="1">
    <source>
        <dbReference type="ARBA" id="ARBA00003121"/>
    </source>
</evidence>
<dbReference type="OrthoDB" id="9799110at2"/>
<dbReference type="GO" id="GO:0009089">
    <property type="term" value="P:lysine biosynthetic process via diaminopimelate"/>
    <property type="evidence" value="ECO:0007669"/>
    <property type="project" value="UniProtKB-UniPathway"/>
</dbReference>
<evidence type="ECO:0000256" key="2">
    <source>
        <dbReference type="ARBA" id="ARBA00004766"/>
    </source>
</evidence>
<evidence type="ECO:0000256" key="6">
    <source>
        <dbReference type="ARBA" id="ARBA00022679"/>
    </source>
</evidence>
<dbReference type="GO" id="GO:0019877">
    <property type="term" value="P:diaminopimelate biosynthetic process"/>
    <property type="evidence" value="ECO:0007669"/>
    <property type="project" value="UniProtKB-KW"/>
</dbReference>
<feature type="binding site" evidence="13">
    <location>
        <begin position="7"/>
        <end position="10"/>
    </location>
    <ligand>
        <name>ATP</name>
        <dbReference type="ChEBI" id="CHEBI:30616"/>
    </ligand>
</feature>
<dbReference type="EC" id="2.7.2.4" evidence="14"/>
<gene>
    <name evidence="18" type="ORF">SAMN05660462_01044</name>
</gene>
<protein>
    <recommendedName>
        <fullName evidence="14">Aspartokinase</fullName>
        <ecNumber evidence="14">2.7.2.4</ecNumber>
    </recommendedName>
</protein>
<evidence type="ECO:0000256" key="9">
    <source>
        <dbReference type="ARBA" id="ARBA00022840"/>
    </source>
</evidence>
<dbReference type="GO" id="GO:0005829">
    <property type="term" value="C:cytosol"/>
    <property type="evidence" value="ECO:0007669"/>
    <property type="project" value="TreeGrafter"/>
</dbReference>
<evidence type="ECO:0000256" key="7">
    <source>
        <dbReference type="ARBA" id="ARBA00022741"/>
    </source>
</evidence>
<dbReference type="SUPFAM" id="SSF55021">
    <property type="entry name" value="ACT-like"/>
    <property type="match status" value="2"/>
</dbReference>
<feature type="domain" description="Aspartate/glutamate/uridylate kinase" evidence="16">
    <location>
        <begin position="3"/>
        <end position="233"/>
    </location>
</feature>